<evidence type="ECO:0000256" key="6">
    <source>
        <dbReference type="ARBA" id="ARBA00023002"/>
    </source>
</evidence>
<dbReference type="GO" id="GO:0043365">
    <property type="term" value="F:[formate-C-acetyltransferase]-activating enzyme activity"/>
    <property type="evidence" value="ECO:0007669"/>
    <property type="project" value="UniProtKB-UniRule"/>
</dbReference>
<evidence type="ECO:0000256" key="1">
    <source>
        <dbReference type="ARBA" id="ARBA00002918"/>
    </source>
</evidence>
<dbReference type="EMBL" id="JACHGJ010000013">
    <property type="protein sequence ID" value="MBB6482525.1"/>
    <property type="molecule type" value="Genomic_DNA"/>
</dbReference>
<accession>A0A841REM0</accession>
<dbReference type="GO" id="GO:0005737">
    <property type="term" value="C:cytoplasm"/>
    <property type="evidence" value="ECO:0007669"/>
    <property type="project" value="UniProtKB-SubCell"/>
</dbReference>
<organism evidence="11 12">
    <name type="scientific">Spirochaeta isovalerica</name>
    <dbReference type="NCBI Taxonomy" id="150"/>
    <lineage>
        <taxon>Bacteria</taxon>
        <taxon>Pseudomonadati</taxon>
        <taxon>Spirochaetota</taxon>
        <taxon>Spirochaetia</taxon>
        <taxon>Spirochaetales</taxon>
        <taxon>Spirochaetaceae</taxon>
        <taxon>Spirochaeta</taxon>
    </lineage>
</organism>
<dbReference type="Proteomes" id="UP000587760">
    <property type="component" value="Unassembled WGS sequence"/>
</dbReference>
<dbReference type="InterPro" id="IPR013785">
    <property type="entry name" value="Aldolase_TIM"/>
</dbReference>
<dbReference type="EC" id="1.97.1.4" evidence="9"/>
<evidence type="ECO:0000256" key="2">
    <source>
        <dbReference type="ARBA" id="ARBA00009777"/>
    </source>
</evidence>
<reference evidence="11 12" key="1">
    <citation type="submission" date="2020-08" db="EMBL/GenBank/DDBJ databases">
        <title>Genomic Encyclopedia of Type Strains, Phase IV (KMG-IV): sequencing the most valuable type-strain genomes for metagenomic binning, comparative biology and taxonomic classification.</title>
        <authorList>
            <person name="Goeker M."/>
        </authorList>
    </citation>
    <scope>NUCLEOTIDE SEQUENCE [LARGE SCALE GENOMIC DNA]</scope>
    <source>
        <strain evidence="11 12">DSM 2461</strain>
    </source>
</reference>
<comment type="catalytic activity">
    <reaction evidence="9">
        <text>glycyl-[formate C-acetyltransferase] + reduced [flavodoxin] + S-adenosyl-L-methionine = glycin-2-yl radical-[formate C-acetyltransferase] + semiquinone [flavodoxin] + 5'-deoxyadenosine + L-methionine + H(+)</text>
        <dbReference type="Rhea" id="RHEA:19225"/>
        <dbReference type="Rhea" id="RHEA-COMP:10622"/>
        <dbReference type="Rhea" id="RHEA-COMP:12190"/>
        <dbReference type="Rhea" id="RHEA-COMP:12191"/>
        <dbReference type="Rhea" id="RHEA-COMP:14480"/>
        <dbReference type="ChEBI" id="CHEBI:15378"/>
        <dbReference type="ChEBI" id="CHEBI:17319"/>
        <dbReference type="ChEBI" id="CHEBI:29947"/>
        <dbReference type="ChEBI" id="CHEBI:32722"/>
        <dbReference type="ChEBI" id="CHEBI:57618"/>
        <dbReference type="ChEBI" id="CHEBI:57844"/>
        <dbReference type="ChEBI" id="CHEBI:59789"/>
        <dbReference type="ChEBI" id="CHEBI:140311"/>
        <dbReference type="EC" id="1.97.1.4"/>
    </reaction>
</comment>
<dbReference type="GO" id="GO:0046872">
    <property type="term" value="F:metal ion binding"/>
    <property type="evidence" value="ECO:0007669"/>
    <property type="project" value="UniProtKB-UniRule"/>
</dbReference>
<evidence type="ECO:0000256" key="9">
    <source>
        <dbReference type="RuleBase" id="RU362053"/>
    </source>
</evidence>
<keyword evidence="9" id="KW-0963">Cytoplasm</keyword>
<comment type="function">
    <text evidence="9">Activation of pyruvate formate-lyase under anaerobic conditions by generation of an organic free radical, using S-adenosylmethionine and reduced flavodoxin as cosubstrates to produce 5'-deoxy-adenosine.</text>
</comment>
<dbReference type="SUPFAM" id="SSF102114">
    <property type="entry name" value="Radical SAM enzymes"/>
    <property type="match status" value="1"/>
</dbReference>
<dbReference type="InterPro" id="IPR058240">
    <property type="entry name" value="rSAM_sf"/>
</dbReference>
<comment type="caution">
    <text evidence="11">The sequence shown here is derived from an EMBL/GenBank/DDBJ whole genome shotgun (WGS) entry which is preliminary data.</text>
</comment>
<dbReference type="GO" id="GO:0016829">
    <property type="term" value="F:lyase activity"/>
    <property type="evidence" value="ECO:0007669"/>
    <property type="project" value="UniProtKB-KW"/>
</dbReference>
<dbReference type="GO" id="GO:0051539">
    <property type="term" value="F:4 iron, 4 sulfur cluster binding"/>
    <property type="evidence" value="ECO:0007669"/>
    <property type="project" value="UniProtKB-UniRule"/>
</dbReference>
<dbReference type="InterPro" id="IPR034457">
    <property type="entry name" value="Organic_radical-activating"/>
</dbReference>
<evidence type="ECO:0000256" key="8">
    <source>
        <dbReference type="ARBA" id="ARBA00023014"/>
    </source>
</evidence>
<dbReference type="AlphaFoldDB" id="A0A841REM0"/>
<dbReference type="PROSITE" id="PS51918">
    <property type="entry name" value="RADICAL_SAM"/>
    <property type="match status" value="1"/>
</dbReference>
<evidence type="ECO:0000313" key="12">
    <source>
        <dbReference type="Proteomes" id="UP000587760"/>
    </source>
</evidence>
<evidence type="ECO:0000256" key="7">
    <source>
        <dbReference type="ARBA" id="ARBA00023004"/>
    </source>
</evidence>
<dbReference type="InterPro" id="IPR007197">
    <property type="entry name" value="rSAM"/>
</dbReference>
<dbReference type="NCBIfam" id="TIGR02493">
    <property type="entry name" value="PFLA"/>
    <property type="match status" value="1"/>
</dbReference>
<evidence type="ECO:0000313" key="11">
    <source>
        <dbReference type="EMBL" id="MBB6482525.1"/>
    </source>
</evidence>
<dbReference type="CDD" id="cd01335">
    <property type="entry name" value="Radical_SAM"/>
    <property type="match status" value="1"/>
</dbReference>
<dbReference type="Gene3D" id="3.20.20.70">
    <property type="entry name" value="Aldolase class I"/>
    <property type="match status" value="1"/>
</dbReference>
<dbReference type="PROSITE" id="PS01087">
    <property type="entry name" value="RADICAL_ACTIVATING"/>
    <property type="match status" value="1"/>
</dbReference>
<keyword evidence="7 9" id="KW-0408">Iron</keyword>
<keyword evidence="11" id="KW-0670">Pyruvate</keyword>
<dbReference type="SFLD" id="SFLDG01066">
    <property type="entry name" value="organic_radical-activating_enz"/>
    <property type="match status" value="1"/>
</dbReference>
<keyword evidence="4 9" id="KW-0949">S-adenosyl-L-methionine</keyword>
<evidence type="ECO:0000259" key="10">
    <source>
        <dbReference type="PROSITE" id="PS51918"/>
    </source>
</evidence>
<name>A0A841REM0_9SPIO</name>
<dbReference type="PANTHER" id="PTHR30352:SF5">
    <property type="entry name" value="PYRUVATE FORMATE-LYASE 1-ACTIVATING ENZYME"/>
    <property type="match status" value="1"/>
</dbReference>
<protein>
    <recommendedName>
        <fullName evidence="9">Pyruvate formate-lyase-activating enzyme</fullName>
        <ecNumber evidence="9">1.97.1.4</ecNumber>
    </recommendedName>
</protein>
<comment type="similarity">
    <text evidence="2 9">Belongs to the organic radical-activating enzymes family.</text>
</comment>
<dbReference type="SFLD" id="SFLDS00029">
    <property type="entry name" value="Radical_SAM"/>
    <property type="match status" value="1"/>
</dbReference>
<keyword evidence="5 9" id="KW-0479">Metal-binding</keyword>
<comment type="subcellular location">
    <subcellularLocation>
        <location evidence="9">Cytoplasm</location>
    </subcellularLocation>
</comment>
<evidence type="ECO:0000256" key="5">
    <source>
        <dbReference type="ARBA" id="ARBA00022723"/>
    </source>
</evidence>
<gene>
    <name evidence="11" type="ORF">HNR50_004225</name>
</gene>
<keyword evidence="12" id="KW-1185">Reference proteome</keyword>
<keyword evidence="8 9" id="KW-0411">Iron-sulfur</keyword>
<dbReference type="InterPro" id="IPR012838">
    <property type="entry name" value="PFL1_activating"/>
</dbReference>
<evidence type="ECO:0000256" key="4">
    <source>
        <dbReference type="ARBA" id="ARBA00022691"/>
    </source>
</evidence>
<dbReference type="PANTHER" id="PTHR30352">
    <property type="entry name" value="PYRUVATE FORMATE-LYASE-ACTIVATING ENZYME"/>
    <property type="match status" value="1"/>
</dbReference>
<feature type="domain" description="Radical SAM core" evidence="10">
    <location>
        <begin position="17"/>
        <end position="242"/>
    </location>
</feature>
<dbReference type="RefSeq" id="WP_184748763.1">
    <property type="nucleotide sequence ID" value="NZ_JACHGJ010000013.1"/>
</dbReference>
<proteinExistence type="inferred from homology"/>
<comment type="function">
    <text evidence="1">Activation of pyruvate formate-lyase 1 under anaerobic conditions by generation of an organic free radical, using S-adenosylmethionine and reduced flavodoxin as cosubstrates to produce 5'-deoxy-adenosine.</text>
</comment>
<keyword evidence="6 9" id="KW-0560">Oxidoreductase</keyword>
<comment type="cofactor">
    <cofactor evidence="9">
        <name>[4Fe-4S] cluster</name>
        <dbReference type="ChEBI" id="CHEBI:49883"/>
    </cofactor>
    <text evidence="9">Binds 1 [4Fe-4S] cluster. The cluster is coordinated with 3 cysteines and an exchangeable S-adenosyl-L-methionine.</text>
</comment>
<evidence type="ECO:0000256" key="3">
    <source>
        <dbReference type="ARBA" id="ARBA00022485"/>
    </source>
</evidence>
<dbReference type="Pfam" id="PF04055">
    <property type="entry name" value="Radical_SAM"/>
    <property type="match status" value="1"/>
</dbReference>
<dbReference type="InterPro" id="IPR001989">
    <property type="entry name" value="Radical_activat_CS"/>
</dbReference>
<keyword evidence="11" id="KW-0456">Lyase</keyword>
<keyword evidence="3 9" id="KW-0004">4Fe-4S</keyword>
<sequence>MGTVKGRIHALETGGMVDGPGIRFVAFLQGCPLRCLYCHNPDSWAVGKGREMTAQELVDEAWKYRTYMKASGGGITLSGGEPLFQPEFVLDVIRIAHEKGMTVAIDTSGYGNPERVRNCLDEADLIILDIKTALAEKHRDLTGITAERPRAILEYLKQSRKPLWVRHVVVPGLTDSRENLEALKEILTDIPSLEKFEFLPFHKMGEEKWEQEGLLYKLGGTLAPDQGFMDRISEDFRRAGIPM</sequence>